<dbReference type="RefSeq" id="WP_132120871.1">
    <property type="nucleotide sequence ID" value="NZ_SLWS01000006.1"/>
</dbReference>
<dbReference type="Proteomes" id="UP000295680">
    <property type="component" value="Unassembled WGS sequence"/>
</dbReference>
<dbReference type="OrthoDB" id="118609at2"/>
<organism evidence="1 2">
    <name type="scientific">Actinocrispum wychmicini</name>
    <dbReference type="NCBI Taxonomy" id="1213861"/>
    <lineage>
        <taxon>Bacteria</taxon>
        <taxon>Bacillati</taxon>
        <taxon>Actinomycetota</taxon>
        <taxon>Actinomycetes</taxon>
        <taxon>Pseudonocardiales</taxon>
        <taxon>Pseudonocardiaceae</taxon>
        <taxon>Actinocrispum</taxon>
    </lineage>
</organism>
<protein>
    <submittedName>
        <fullName evidence="1">Uncharacterized protein DUF1203</fullName>
    </submittedName>
</protein>
<dbReference type="PIRSF" id="PIRSF034110">
    <property type="entry name" value="DUF1203"/>
    <property type="match status" value="1"/>
</dbReference>
<dbReference type="Pfam" id="PF06718">
    <property type="entry name" value="DUF1203"/>
    <property type="match status" value="1"/>
</dbReference>
<comment type="caution">
    <text evidence="1">The sequence shown here is derived from an EMBL/GenBank/DDBJ whole genome shotgun (WGS) entry which is preliminary data.</text>
</comment>
<accession>A0A4R2JJB7</accession>
<gene>
    <name evidence="1" type="ORF">EV192_106575</name>
</gene>
<dbReference type="AlphaFoldDB" id="A0A4R2JJB7"/>
<proteinExistence type="predicted"/>
<name>A0A4R2JJB7_9PSEU</name>
<reference evidence="1 2" key="1">
    <citation type="submission" date="2019-03" db="EMBL/GenBank/DDBJ databases">
        <title>Genomic Encyclopedia of Type Strains, Phase IV (KMG-IV): sequencing the most valuable type-strain genomes for metagenomic binning, comparative biology and taxonomic classification.</title>
        <authorList>
            <person name="Goeker M."/>
        </authorList>
    </citation>
    <scope>NUCLEOTIDE SEQUENCE [LARGE SCALE GENOMIC DNA]</scope>
    <source>
        <strain evidence="1 2">DSM 45934</strain>
    </source>
</reference>
<keyword evidence="2" id="KW-1185">Reference proteome</keyword>
<sequence>MEIRYTAIPADRLTAMRAAGQDEHGNKWQPRVAEGWEPLRCCLQRAERDEDIALICYTPWTEASPWMEAGPIFVHHEECDGYAETDQYPELFRTNKVILNPFDHTGARAYDHITFLDPEDDHVAAVEHILSQPDVAYLHARSREAGCFHFLVTPTGH</sequence>
<dbReference type="InterPro" id="IPR009593">
    <property type="entry name" value="DUF1203"/>
</dbReference>
<dbReference type="EMBL" id="SLWS01000006">
    <property type="protein sequence ID" value="TCO57098.1"/>
    <property type="molecule type" value="Genomic_DNA"/>
</dbReference>
<evidence type="ECO:0000313" key="1">
    <source>
        <dbReference type="EMBL" id="TCO57098.1"/>
    </source>
</evidence>
<evidence type="ECO:0000313" key="2">
    <source>
        <dbReference type="Proteomes" id="UP000295680"/>
    </source>
</evidence>